<gene>
    <name evidence="7" type="ORF">WG66_11920</name>
</gene>
<dbReference type="SUPFAM" id="SSF103473">
    <property type="entry name" value="MFS general substrate transporter"/>
    <property type="match status" value="1"/>
</dbReference>
<evidence type="ECO:0000256" key="1">
    <source>
        <dbReference type="ARBA" id="ARBA00004141"/>
    </source>
</evidence>
<dbReference type="Gene3D" id="1.20.1250.20">
    <property type="entry name" value="MFS general substrate transporter like domains"/>
    <property type="match status" value="2"/>
</dbReference>
<feature type="compositionally biased region" description="Basic and acidic residues" evidence="5">
    <location>
        <begin position="60"/>
        <end position="78"/>
    </location>
</feature>
<evidence type="ECO:0000313" key="8">
    <source>
        <dbReference type="Proteomes" id="UP000054988"/>
    </source>
</evidence>
<feature type="transmembrane region" description="Helical" evidence="6">
    <location>
        <begin position="469"/>
        <end position="490"/>
    </location>
</feature>
<dbReference type="PANTHER" id="PTHR23502">
    <property type="entry name" value="MAJOR FACILITATOR SUPERFAMILY"/>
    <property type="match status" value="1"/>
</dbReference>
<dbReference type="InterPro" id="IPR011701">
    <property type="entry name" value="MFS"/>
</dbReference>
<feature type="region of interest" description="Disordered" evidence="5">
    <location>
        <begin position="60"/>
        <end position="87"/>
    </location>
</feature>
<dbReference type="eggNOG" id="KOG0255">
    <property type="taxonomic scope" value="Eukaryota"/>
</dbReference>
<feature type="transmembrane region" description="Helical" evidence="6">
    <location>
        <begin position="376"/>
        <end position="395"/>
    </location>
</feature>
<evidence type="ECO:0000256" key="6">
    <source>
        <dbReference type="SAM" id="Phobius"/>
    </source>
</evidence>
<feature type="transmembrane region" description="Helical" evidence="6">
    <location>
        <begin position="175"/>
        <end position="192"/>
    </location>
</feature>
<feature type="transmembrane region" description="Helical" evidence="6">
    <location>
        <begin position="401"/>
        <end position="428"/>
    </location>
</feature>
<proteinExistence type="predicted"/>
<feature type="transmembrane region" description="Helical" evidence="6">
    <location>
        <begin position="149"/>
        <end position="169"/>
    </location>
</feature>
<organism evidence="7 8">
    <name type="scientific">Moniliophthora roreri</name>
    <name type="common">Frosty pod rot fungus</name>
    <name type="synonym">Monilia roreri</name>
    <dbReference type="NCBI Taxonomy" id="221103"/>
    <lineage>
        <taxon>Eukaryota</taxon>
        <taxon>Fungi</taxon>
        <taxon>Dikarya</taxon>
        <taxon>Basidiomycota</taxon>
        <taxon>Agaricomycotina</taxon>
        <taxon>Agaricomycetes</taxon>
        <taxon>Agaricomycetidae</taxon>
        <taxon>Agaricales</taxon>
        <taxon>Marasmiineae</taxon>
        <taxon>Marasmiaceae</taxon>
        <taxon>Moniliophthora</taxon>
    </lineage>
</organism>
<dbReference type="AlphaFoldDB" id="A0A0W0FGL9"/>
<dbReference type="GO" id="GO:0005886">
    <property type="term" value="C:plasma membrane"/>
    <property type="evidence" value="ECO:0007669"/>
    <property type="project" value="TreeGrafter"/>
</dbReference>
<dbReference type="InterPro" id="IPR036259">
    <property type="entry name" value="MFS_trans_sf"/>
</dbReference>
<feature type="transmembrane region" description="Helical" evidence="6">
    <location>
        <begin position="199"/>
        <end position="220"/>
    </location>
</feature>
<feature type="transmembrane region" description="Helical" evidence="6">
    <location>
        <begin position="333"/>
        <end position="355"/>
    </location>
</feature>
<comment type="subcellular location">
    <subcellularLocation>
        <location evidence="1">Membrane</location>
        <topology evidence="1">Multi-pass membrane protein</topology>
    </subcellularLocation>
</comment>
<feature type="transmembrane region" description="Helical" evidence="6">
    <location>
        <begin position="306"/>
        <end position="327"/>
    </location>
</feature>
<accession>A0A0W0FGL9</accession>
<keyword evidence="2 6" id="KW-0812">Transmembrane</keyword>
<keyword evidence="3 6" id="KW-1133">Transmembrane helix</keyword>
<sequence length="510" mass="57053">MTGSFDRDNYDAESARTLEGLAVKSLKDVREASLDPRVTITTRPMNELDEGFLDRIAHHGHHETKSTSSDKEKKEKEYSGTSDESEPIYIEFEPGDKRNPMNFPPTKKWTITALACYFTLLSAATAGAYNMGFPTMTPEIGCTEYQATIGLSLYALGFGLVPLVTASFSEEFGRQALYVVSSLGFMLMYLMIANRGLPMALFALTAIGGTGFGPVFAGWIEMNSHLGWRWIQWIQMINASVMFVLIPLVMKETRASIILTRLAKRLRKETGDKRYRARVEDERASLKMLVYISCTRPVYLMFTEPVVASFSLWIGFAWGVLSISSLFRNIHGFNIGQVGTVFCAMIIGSSLGFLTNFIQERYYQKGFASRGPEARLYSACIAAILFPGGMFIYAWTSFSHVSWVGLAMGVLVFTWSAYVIYLAVFSYLADCYGPFASSALAGQSLCRNIAGFTFPLFTNQMFKAMTYKWASTMFALIATVMIPIPFILFFHGPKIRSRSKFSSMVMESKK</sequence>
<evidence type="ECO:0000256" key="3">
    <source>
        <dbReference type="ARBA" id="ARBA00022989"/>
    </source>
</evidence>
<evidence type="ECO:0000256" key="4">
    <source>
        <dbReference type="ARBA" id="ARBA00023136"/>
    </source>
</evidence>
<dbReference type="EMBL" id="LATX01001989">
    <property type="protein sequence ID" value="KTB35503.1"/>
    <property type="molecule type" value="Genomic_DNA"/>
</dbReference>
<comment type="caution">
    <text evidence="7">The sequence shown here is derived from an EMBL/GenBank/DDBJ whole genome shotgun (WGS) entry which is preliminary data.</text>
</comment>
<evidence type="ECO:0000256" key="2">
    <source>
        <dbReference type="ARBA" id="ARBA00022692"/>
    </source>
</evidence>
<reference evidence="7 8" key="1">
    <citation type="submission" date="2015-12" db="EMBL/GenBank/DDBJ databases">
        <title>Draft genome sequence of Moniliophthora roreri, the causal agent of frosty pod rot of cacao.</title>
        <authorList>
            <person name="Aime M.C."/>
            <person name="Diaz-Valderrama J.R."/>
            <person name="Kijpornyongpan T."/>
            <person name="Phillips-Mora W."/>
        </authorList>
    </citation>
    <scope>NUCLEOTIDE SEQUENCE [LARGE SCALE GENOMIC DNA]</scope>
    <source>
        <strain evidence="7 8">MCA 2952</strain>
    </source>
</reference>
<feature type="transmembrane region" description="Helical" evidence="6">
    <location>
        <begin position="109"/>
        <end position="129"/>
    </location>
</feature>
<evidence type="ECO:0000313" key="7">
    <source>
        <dbReference type="EMBL" id="KTB35503.1"/>
    </source>
</evidence>
<name>A0A0W0FGL9_MONRR</name>
<feature type="transmembrane region" description="Helical" evidence="6">
    <location>
        <begin position="435"/>
        <end position="457"/>
    </location>
</feature>
<dbReference type="PANTHER" id="PTHR23502:SF134">
    <property type="entry name" value="MAJOR FACILITATOR SUPERFAMILY (MFS) PROFILE DOMAIN-CONTAINING PROTEIN-RELATED"/>
    <property type="match status" value="1"/>
</dbReference>
<dbReference type="Proteomes" id="UP000054988">
    <property type="component" value="Unassembled WGS sequence"/>
</dbReference>
<dbReference type="Pfam" id="PF07690">
    <property type="entry name" value="MFS_1"/>
    <property type="match status" value="1"/>
</dbReference>
<dbReference type="GO" id="GO:0022857">
    <property type="term" value="F:transmembrane transporter activity"/>
    <property type="evidence" value="ECO:0007669"/>
    <property type="project" value="InterPro"/>
</dbReference>
<protein>
    <submittedName>
        <fullName evidence="7">Uncharacterized protein</fullName>
    </submittedName>
</protein>
<keyword evidence="4 6" id="KW-0472">Membrane</keyword>
<evidence type="ECO:0000256" key="5">
    <source>
        <dbReference type="SAM" id="MobiDB-lite"/>
    </source>
</evidence>